<evidence type="ECO:0000256" key="2">
    <source>
        <dbReference type="ARBA" id="ARBA00023125"/>
    </source>
</evidence>
<name>A0ABS2PI84_9BACL</name>
<dbReference type="EMBL" id="JAFBEC010000022">
    <property type="protein sequence ID" value="MBM7635051.1"/>
    <property type="molecule type" value="Genomic_DNA"/>
</dbReference>
<keyword evidence="1" id="KW-0805">Transcription regulation</keyword>
<dbReference type="InterPro" id="IPR036271">
    <property type="entry name" value="Tet_transcr_reg_TetR-rel_C_sf"/>
</dbReference>
<dbReference type="PANTHER" id="PTHR30055">
    <property type="entry name" value="HTH-TYPE TRANSCRIPTIONAL REGULATOR RUTR"/>
    <property type="match status" value="1"/>
</dbReference>
<protein>
    <submittedName>
        <fullName evidence="6">AcrR family transcriptional regulator</fullName>
    </submittedName>
</protein>
<keyword evidence="2 4" id="KW-0238">DNA-binding</keyword>
<dbReference type="PROSITE" id="PS50977">
    <property type="entry name" value="HTH_TETR_2"/>
    <property type="match status" value="1"/>
</dbReference>
<evidence type="ECO:0000256" key="1">
    <source>
        <dbReference type="ARBA" id="ARBA00023015"/>
    </source>
</evidence>
<keyword evidence="7" id="KW-1185">Reference proteome</keyword>
<dbReference type="PRINTS" id="PR00455">
    <property type="entry name" value="HTHTETR"/>
</dbReference>
<feature type="DNA-binding region" description="H-T-H motif" evidence="4">
    <location>
        <begin position="24"/>
        <end position="43"/>
    </location>
</feature>
<dbReference type="Gene3D" id="1.10.357.10">
    <property type="entry name" value="Tetracycline Repressor, domain 2"/>
    <property type="match status" value="1"/>
</dbReference>
<evidence type="ECO:0000256" key="4">
    <source>
        <dbReference type="PROSITE-ProRule" id="PRU00335"/>
    </source>
</evidence>
<organism evidence="6 7">
    <name type="scientific">Geomicrobium sediminis</name>
    <dbReference type="NCBI Taxonomy" id="1347788"/>
    <lineage>
        <taxon>Bacteria</taxon>
        <taxon>Bacillati</taxon>
        <taxon>Bacillota</taxon>
        <taxon>Bacilli</taxon>
        <taxon>Bacillales</taxon>
        <taxon>Geomicrobium</taxon>
    </lineage>
</organism>
<evidence type="ECO:0000313" key="7">
    <source>
        <dbReference type="Proteomes" id="UP000741863"/>
    </source>
</evidence>
<dbReference type="Proteomes" id="UP000741863">
    <property type="component" value="Unassembled WGS sequence"/>
</dbReference>
<dbReference type="SUPFAM" id="SSF46689">
    <property type="entry name" value="Homeodomain-like"/>
    <property type="match status" value="1"/>
</dbReference>
<gene>
    <name evidence="6" type="ORF">JOD17_004194</name>
</gene>
<dbReference type="Pfam" id="PF00440">
    <property type="entry name" value="TetR_N"/>
    <property type="match status" value="1"/>
</dbReference>
<proteinExistence type="predicted"/>
<dbReference type="PANTHER" id="PTHR30055:SF238">
    <property type="entry name" value="MYCOFACTOCIN BIOSYNTHESIS TRANSCRIPTIONAL REGULATOR MFTR-RELATED"/>
    <property type="match status" value="1"/>
</dbReference>
<evidence type="ECO:0000313" key="6">
    <source>
        <dbReference type="EMBL" id="MBM7635051.1"/>
    </source>
</evidence>
<reference evidence="6 7" key="1">
    <citation type="submission" date="2021-01" db="EMBL/GenBank/DDBJ databases">
        <title>Genomic Encyclopedia of Type Strains, Phase IV (KMG-IV): sequencing the most valuable type-strain genomes for metagenomic binning, comparative biology and taxonomic classification.</title>
        <authorList>
            <person name="Goeker M."/>
        </authorList>
    </citation>
    <scope>NUCLEOTIDE SEQUENCE [LARGE SCALE GENOMIC DNA]</scope>
    <source>
        <strain evidence="6 7">DSM 25540</strain>
    </source>
</reference>
<accession>A0ABS2PI84</accession>
<keyword evidence="3" id="KW-0804">Transcription</keyword>
<evidence type="ECO:0000259" key="5">
    <source>
        <dbReference type="PROSITE" id="PS50977"/>
    </source>
</evidence>
<dbReference type="InterPro" id="IPR009057">
    <property type="entry name" value="Homeodomain-like_sf"/>
</dbReference>
<dbReference type="InterPro" id="IPR050109">
    <property type="entry name" value="HTH-type_TetR-like_transc_reg"/>
</dbReference>
<sequence length="192" mass="22865">MSTKERIVYEAMRAFASKGYEGTTLAEIATNVGIKKPSLYNHFKNKDELYLVVAEKVMNELIEELRKSIETFTHQDLEQHVRQSLEQSCEFIIKKHEGMMYKRFMIFPPVAIHKEVKAIVRDGDERMNAQLVTLYNRGIEENQFHHLSKEQFIASYFCLLDGLFTESFIYEERDFRQRFDHAWDVFWRGVCY</sequence>
<feature type="domain" description="HTH tetR-type" evidence="5">
    <location>
        <begin position="1"/>
        <end position="61"/>
    </location>
</feature>
<evidence type="ECO:0000256" key="3">
    <source>
        <dbReference type="ARBA" id="ARBA00023163"/>
    </source>
</evidence>
<dbReference type="SUPFAM" id="SSF48498">
    <property type="entry name" value="Tetracyclin repressor-like, C-terminal domain"/>
    <property type="match status" value="1"/>
</dbReference>
<comment type="caution">
    <text evidence="6">The sequence shown here is derived from an EMBL/GenBank/DDBJ whole genome shotgun (WGS) entry which is preliminary data.</text>
</comment>
<dbReference type="InterPro" id="IPR001647">
    <property type="entry name" value="HTH_TetR"/>
</dbReference>
<dbReference type="Gene3D" id="1.10.10.60">
    <property type="entry name" value="Homeodomain-like"/>
    <property type="match status" value="1"/>
</dbReference>
<dbReference type="RefSeq" id="WP_204699785.1">
    <property type="nucleotide sequence ID" value="NZ_JAFBEC010000022.1"/>
</dbReference>